<keyword evidence="2" id="KW-0680">Restriction system</keyword>
<evidence type="ECO:0000256" key="2">
    <source>
        <dbReference type="ARBA" id="ARBA00022747"/>
    </source>
</evidence>
<dbReference type="InterPro" id="IPR000055">
    <property type="entry name" value="Restrct_endonuc_typeI_TRD"/>
</dbReference>
<dbReference type="Pfam" id="PF01420">
    <property type="entry name" value="Methylase_S"/>
    <property type="match status" value="1"/>
</dbReference>
<dbReference type="GO" id="GO:0009307">
    <property type="term" value="P:DNA restriction-modification system"/>
    <property type="evidence" value="ECO:0007669"/>
    <property type="project" value="UniProtKB-KW"/>
</dbReference>
<accession>A0A3D9LCX3</accession>
<sequence length="386" mass="41874">MNHVKVEDISVQVRGVSYNKSEVRTAPAEGYSALLRGGNIGAHGLILEDLQYVPIEKVSEKQKLRNGDVVLVASSGSLDAVGKAAAIDDSFAGTFGAFCKVLRPSSKVDQRYFAHYFKTSRYRRTVSSLAAGANINNLKNEHLNELEFPLPTLSEQRRIADILDKADALRTKRRESIGHLDALTQSIFHEMSAGSTAPKRVLGEVASFHAGGTLPDGEVFVGQPGGYLLARVSDMNRPGNESNLVRTAEWTPEIRTRGSLCPAGGVVFPKRGASIATNKKRLAVRPTVLDPNLMGVAPGPLLDSTYLLTWFSGFDLASISSGSSVPQLNKKDLAPLELPVPNLERQLEFAGRVAAIERLKATHRAQLAELDNLLLSLQDRAYKGHL</sequence>
<evidence type="ECO:0000256" key="1">
    <source>
        <dbReference type="ARBA" id="ARBA00010923"/>
    </source>
</evidence>
<keyword evidence="6" id="KW-1185">Reference proteome</keyword>
<protein>
    <submittedName>
        <fullName evidence="5">Type I restriction enzyme S subunit</fullName>
    </submittedName>
</protein>
<gene>
    <name evidence="5" type="ORF">C8E99_2079</name>
</gene>
<dbReference type="OrthoDB" id="3197085at2"/>
<dbReference type="CDD" id="cd17252">
    <property type="entry name" value="RMtype1_S_EcoKI-TRD1-CR1_like"/>
    <property type="match status" value="1"/>
</dbReference>
<dbReference type="Proteomes" id="UP000256727">
    <property type="component" value="Unassembled WGS sequence"/>
</dbReference>
<organism evidence="5 6">
    <name type="scientific">Citricoccus muralis</name>
    <dbReference type="NCBI Taxonomy" id="169134"/>
    <lineage>
        <taxon>Bacteria</taxon>
        <taxon>Bacillati</taxon>
        <taxon>Actinomycetota</taxon>
        <taxon>Actinomycetes</taxon>
        <taxon>Micrococcales</taxon>
        <taxon>Micrococcaceae</taxon>
        <taxon>Citricoccus</taxon>
    </lineage>
</organism>
<name>A0A3D9LCX3_9MICC</name>
<dbReference type="RefSeq" id="WP_115932220.1">
    <property type="nucleotide sequence ID" value="NZ_QREH01000001.1"/>
</dbReference>
<dbReference type="Gene3D" id="3.90.220.20">
    <property type="entry name" value="DNA methylase specificity domains"/>
    <property type="match status" value="2"/>
</dbReference>
<keyword evidence="3" id="KW-0238">DNA-binding</keyword>
<evidence type="ECO:0000313" key="5">
    <source>
        <dbReference type="EMBL" id="REE04251.1"/>
    </source>
</evidence>
<dbReference type="GO" id="GO:0003677">
    <property type="term" value="F:DNA binding"/>
    <property type="evidence" value="ECO:0007669"/>
    <property type="project" value="UniProtKB-KW"/>
</dbReference>
<dbReference type="EMBL" id="QREH01000001">
    <property type="protein sequence ID" value="REE04251.1"/>
    <property type="molecule type" value="Genomic_DNA"/>
</dbReference>
<feature type="domain" description="Type I restriction modification DNA specificity" evidence="4">
    <location>
        <begin position="60"/>
        <end position="175"/>
    </location>
</feature>
<dbReference type="PANTHER" id="PTHR30408">
    <property type="entry name" value="TYPE-1 RESTRICTION ENZYME ECOKI SPECIFICITY PROTEIN"/>
    <property type="match status" value="1"/>
</dbReference>
<evidence type="ECO:0000256" key="3">
    <source>
        <dbReference type="ARBA" id="ARBA00023125"/>
    </source>
</evidence>
<proteinExistence type="inferred from homology"/>
<dbReference type="PANTHER" id="PTHR30408:SF12">
    <property type="entry name" value="TYPE I RESTRICTION ENZYME MJAVIII SPECIFICITY SUBUNIT"/>
    <property type="match status" value="1"/>
</dbReference>
<dbReference type="InterPro" id="IPR052021">
    <property type="entry name" value="Type-I_RS_S_subunit"/>
</dbReference>
<reference evidence="5 6" key="1">
    <citation type="submission" date="2018-07" db="EMBL/GenBank/DDBJ databases">
        <title>Sequencing the genomes of 1000 actinobacteria strains.</title>
        <authorList>
            <person name="Klenk H.-P."/>
        </authorList>
    </citation>
    <scope>NUCLEOTIDE SEQUENCE [LARGE SCALE GENOMIC DNA]</scope>
    <source>
        <strain evidence="5 6">DSM 14442</strain>
    </source>
</reference>
<evidence type="ECO:0000313" key="6">
    <source>
        <dbReference type="Proteomes" id="UP000256727"/>
    </source>
</evidence>
<dbReference type="InterPro" id="IPR044946">
    <property type="entry name" value="Restrct_endonuc_typeI_TRD_sf"/>
</dbReference>
<comment type="caution">
    <text evidence="5">The sequence shown here is derived from an EMBL/GenBank/DDBJ whole genome shotgun (WGS) entry which is preliminary data.</text>
</comment>
<comment type="similarity">
    <text evidence="1">Belongs to the type-I restriction system S methylase family.</text>
</comment>
<dbReference type="AlphaFoldDB" id="A0A3D9LCX3"/>
<dbReference type="SUPFAM" id="SSF116734">
    <property type="entry name" value="DNA methylase specificity domain"/>
    <property type="match status" value="2"/>
</dbReference>
<evidence type="ECO:0000259" key="4">
    <source>
        <dbReference type="Pfam" id="PF01420"/>
    </source>
</evidence>